<dbReference type="KEGG" id="srd:SD10_12175"/>
<proteinExistence type="predicted"/>
<gene>
    <name evidence="1" type="ORF">SD10_12175</name>
</gene>
<dbReference type="Proteomes" id="UP000033054">
    <property type="component" value="Chromosome"/>
</dbReference>
<dbReference type="EMBL" id="CP010429">
    <property type="protein sequence ID" value="AKD55542.1"/>
    <property type="molecule type" value="Genomic_DNA"/>
</dbReference>
<organism evidence="1 2">
    <name type="scientific">Spirosoma radiotolerans</name>
    <dbReference type="NCBI Taxonomy" id="1379870"/>
    <lineage>
        <taxon>Bacteria</taxon>
        <taxon>Pseudomonadati</taxon>
        <taxon>Bacteroidota</taxon>
        <taxon>Cytophagia</taxon>
        <taxon>Cytophagales</taxon>
        <taxon>Cytophagaceae</taxon>
        <taxon>Spirosoma</taxon>
    </lineage>
</organism>
<evidence type="ECO:0000313" key="1">
    <source>
        <dbReference type="EMBL" id="AKD55542.1"/>
    </source>
</evidence>
<dbReference type="RefSeq" id="WP_046574038.1">
    <property type="nucleotide sequence ID" value="NZ_CP010429.1"/>
</dbReference>
<evidence type="ECO:0008006" key="3">
    <source>
        <dbReference type="Google" id="ProtNLM"/>
    </source>
</evidence>
<keyword evidence="2" id="KW-1185">Reference proteome</keyword>
<accession>A0A0E3V734</accession>
<protein>
    <recommendedName>
        <fullName evidence="3">Baseplate protein J-like domain-containing protein</fullName>
    </recommendedName>
</protein>
<dbReference type="HOGENOM" id="CLU_006486_0_0_10"/>
<evidence type="ECO:0000313" key="2">
    <source>
        <dbReference type="Proteomes" id="UP000033054"/>
    </source>
</evidence>
<reference evidence="1 2" key="1">
    <citation type="journal article" date="2014" name="Curr. Microbiol.">
        <title>Spirosoma radiotolerans sp. nov., a gamma-radiation-resistant bacterium isolated from gamma ray-irradiated soil.</title>
        <authorList>
            <person name="Lee J.J."/>
            <person name="Srinivasan S."/>
            <person name="Lim S."/>
            <person name="Joe M."/>
            <person name="Im S."/>
            <person name="Bae S.I."/>
            <person name="Park K.R."/>
            <person name="Han J.H."/>
            <person name="Park S.H."/>
            <person name="Joo B.M."/>
            <person name="Park S.J."/>
            <person name="Kim M.K."/>
        </authorList>
    </citation>
    <scope>NUCLEOTIDE SEQUENCE [LARGE SCALE GENOMIC DNA]</scope>
    <source>
        <strain evidence="1 2">DG5A</strain>
    </source>
</reference>
<dbReference type="OrthoDB" id="9762853at2"/>
<name>A0A0E3V734_9BACT</name>
<dbReference type="PATRIC" id="fig|1379870.5.peg.2643"/>
<dbReference type="STRING" id="1379870.SD10_12175"/>
<sequence>MKTTTDCHCQHDIPRDGSGQRQRYLKALDPTYAPIDARSLEDLLVYAKRYAAQIRFWPIPDDQQGDDQESWREFFRRDCAVVAASVAVTDLVQIRKDYDDIRRDVEATPTRDRFRALFDPILGMARRLDRWYSVAIPGKPLHNDLTLLINSVLRAQIGQIMAYEESFRAINANKGLNLDYSHFENPKLWGLDDDIPATSSIYEGDDLADQLRNAALFVDDVFQAFYNALRRLVEGSDKYMQFALEQYPAHQPHMALFIAFLELFRLAQDQLNTLTQKHLAFYYRDVLRLHEQPARPDHVHVVFELAQDVSDYFLPKGTPLLAGRDALGKDLIYHLSDDFVANQAQVKELKTIRLVKNPATKTINRLYARPNAKSKDGQGEAFDDEYGKWDAFGKGDIDLGALRNPCDIVRADAEVRIDQKAIGFGIASPQLLLQGGNRKLELTIKGLTELSKHPETLEIWLTGDKEWIRVAHQLTDQAEILNIEEQLKNGLFTLPDPIRQDEEVLKTGLYFFNADTLHIYLPLSAPAIVPYDSEKHGGLRKSVVQPVLTCLVREIDTSELAFAQKLSLDDVIIRTKVGSTAVTNQDIAGRLNPLSDLDGLKKLVLQNDAGLIDASNSFDPFTAYPVNFPSLYIGSDEVFNKPPSAVVLQVEWANGRSELIPAGPGNEKQVFKYLYNRTWKELEPFLKEAKRTPVLPVTLANNDTLKGFVRWTINGLGFSEERDPNFFVLQQQVAQRLRMKSIAVCYDSKLTGLQKGIDQFLHIYPFGIADATVNKQLVALFPQFVYPNATKSLLQELAKLDLPPQPVPLLANANKRAINVADALPVFIADQVKKAYRLNQYTYATESNPPPAGNIDPIQQEEGFLYIGLTGLKPLQTLSLLFQIAEGTAEDEDYTEDPPEIHWSYVVDDEMRPLPSERILSDGTYGLQTTGIIKFDIPKDLVSTNTLLTDGLSWLCASVTEHADRVPKLIDVRAQATEAVFTDQQNAPAHYLQPLPATSISKLLTNQAEIKRIEQPFASFDGKPQEAGGFFYARVSERLRHKARAINTWDYEHLILEAFPHTYKVKCITHTDPTCLCREPTPLTTPPAGNPAPICCGPQVAPGHVLIIPISDFKNRNAVNPLQPKTSYRLLRRMEEFLKKRTSPFVTIHARNPRYEEVIVTFRVKFYEGVDKGFHLKKLNDELVRYLTPWAFEETADVSFDQKIYASAVINFIEERLYVDFITDFKMGVCQEQCCPPDTTKVPQGAPETLSADVLKGITNCDDLEQLLEGDNPWQVTIAPSTSRSLVVSVPQHLILLYEEEPEQTPCEKRKNP</sequence>